<comment type="caution">
    <text evidence="2">The sequence shown here is derived from an EMBL/GenBank/DDBJ whole genome shotgun (WGS) entry which is preliminary data.</text>
</comment>
<dbReference type="Pfam" id="PF01636">
    <property type="entry name" value="APH"/>
    <property type="match status" value="1"/>
</dbReference>
<dbReference type="OrthoDB" id="8300194at2759"/>
<reference evidence="2" key="1">
    <citation type="journal article" date="2020" name="Stud. Mycol.">
        <title>101 Dothideomycetes genomes: a test case for predicting lifestyles and emergence of pathogens.</title>
        <authorList>
            <person name="Haridas S."/>
            <person name="Albert R."/>
            <person name="Binder M."/>
            <person name="Bloem J."/>
            <person name="Labutti K."/>
            <person name="Salamov A."/>
            <person name="Andreopoulos B."/>
            <person name="Baker S."/>
            <person name="Barry K."/>
            <person name="Bills G."/>
            <person name="Bluhm B."/>
            <person name="Cannon C."/>
            <person name="Castanera R."/>
            <person name="Culley D."/>
            <person name="Daum C."/>
            <person name="Ezra D."/>
            <person name="Gonzalez J."/>
            <person name="Henrissat B."/>
            <person name="Kuo A."/>
            <person name="Liang C."/>
            <person name="Lipzen A."/>
            <person name="Lutzoni F."/>
            <person name="Magnuson J."/>
            <person name="Mondo S."/>
            <person name="Nolan M."/>
            <person name="Ohm R."/>
            <person name="Pangilinan J."/>
            <person name="Park H.-J."/>
            <person name="Ramirez L."/>
            <person name="Alfaro M."/>
            <person name="Sun H."/>
            <person name="Tritt A."/>
            <person name="Yoshinaga Y."/>
            <person name="Zwiers L.-H."/>
            <person name="Turgeon B."/>
            <person name="Goodwin S."/>
            <person name="Spatafora J."/>
            <person name="Crous P."/>
            <person name="Grigoriev I."/>
        </authorList>
    </citation>
    <scope>NUCLEOTIDE SEQUENCE</scope>
    <source>
        <strain evidence="2">CBS 110217</strain>
    </source>
</reference>
<evidence type="ECO:0000259" key="1">
    <source>
        <dbReference type="Pfam" id="PF01636"/>
    </source>
</evidence>
<dbReference type="EMBL" id="ML978333">
    <property type="protein sequence ID" value="KAF2023627.1"/>
    <property type="molecule type" value="Genomic_DNA"/>
</dbReference>
<dbReference type="PANTHER" id="PTHR21310">
    <property type="entry name" value="AMINOGLYCOSIDE PHOSPHOTRANSFERASE-RELATED-RELATED"/>
    <property type="match status" value="1"/>
</dbReference>
<dbReference type="SUPFAM" id="SSF56112">
    <property type="entry name" value="Protein kinase-like (PK-like)"/>
    <property type="match status" value="1"/>
</dbReference>
<dbReference type="PANTHER" id="PTHR21310:SF55">
    <property type="entry name" value="AMINOGLYCOSIDE PHOSPHOTRANSFERASE DOMAIN-CONTAINING PROTEIN"/>
    <property type="match status" value="1"/>
</dbReference>
<protein>
    <recommendedName>
        <fullName evidence="1">Aminoglycoside phosphotransferase domain-containing protein</fullName>
    </recommendedName>
</protein>
<organism evidence="2 3">
    <name type="scientific">Setomelanomma holmii</name>
    <dbReference type="NCBI Taxonomy" id="210430"/>
    <lineage>
        <taxon>Eukaryota</taxon>
        <taxon>Fungi</taxon>
        <taxon>Dikarya</taxon>
        <taxon>Ascomycota</taxon>
        <taxon>Pezizomycotina</taxon>
        <taxon>Dothideomycetes</taxon>
        <taxon>Pleosporomycetidae</taxon>
        <taxon>Pleosporales</taxon>
        <taxon>Pleosporineae</taxon>
        <taxon>Phaeosphaeriaceae</taxon>
        <taxon>Setomelanomma</taxon>
    </lineage>
</organism>
<proteinExistence type="predicted"/>
<dbReference type="InterPro" id="IPR002575">
    <property type="entry name" value="Aminoglycoside_PTrfase"/>
</dbReference>
<evidence type="ECO:0000313" key="3">
    <source>
        <dbReference type="Proteomes" id="UP000799777"/>
    </source>
</evidence>
<evidence type="ECO:0000313" key="2">
    <source>
        <dbReference type="EMBL" id="KAF2023627.1"/>
    </source>
</evidence>
<dbReference type="Proteomes" id="UP000799777">
    <property type="component" value="Unassembled WGS sequence"/>
</dbReference>
<name>A0A9P4LGJ4_9PLEO</name>
<accession>A0A9P4LGJ4</accession>
<keyword evidence="3" id="KW-1185">Reference proteome</keyword>
<dbReference type="InterPro" id="IPR011009">
    <property type="entry name" value="Kinase-like_dom_sf"/>
</dbReference>
<dbReference type="Gene3D" id="3.90.1200.10">
    <property type="match status" value="1"/>
</dbReference>
<feature type="domain" description="Aminoglycoside phosphotransferase" evidence="1">
    <location>
        <begin position="79"/>
        <end position="245"/>
    </location>
</feature>
<sequence length="260" mass="28866">MTESKDTLNLLPTISSAAPGAISSVSSFSVYNINATAFRRHLTLLAIKLLKRFRKRNGTVLFLSKKICVKYGSSVSLSEASSIPFVAKHTSVPVPRVYCAFANSNRAYIMMEGIHRDPVGLGWLKRSEESRVKILDQLKDMVGEMRRIIPPIGIGVAHVEGGPLNEPRLPGTSNYFGPFRTVQDFHRHLRGGVEAHPMHEPDISELISQQDKLQSAPVFTHGDLSSLNVLASRDDIVGTIDWELSSTQQIDHFESSSRWD</sequence>
<gene>
    <name evidence="2" type="ORF">EK21DRAFT_105175</name>
</gene>
<dbReference type="AlphaFoldDB" id="A0A9P4LGJ4"/>
<dbReference type="InterPro" id="IPR051678">
    <property type="entry name" value="AGP_Transferase"/>
</dbReference>